<proteinExistence type="predicted"/>
<evidence type="ECO:0000313" key="7">
    <source>
        <dbReference type="Proteomes" id="UP000076825"/>
    </source>
</evidence>
<evidence type="ECO:0000256" key="2">
    <source>
        <dbReference type="ARBA" id="ARBA00023125"/>
    </source>
</evidence>
<dbReference type="GeneID" id="56587471"/>
<dbReference type="PROSITE" id="PS50932">
    <property type="entry name" value="HTH_LACI_2"/>
    <property type="match status" value="1"/>
</dbReference>
<keyword evidence="3" id="KW-0804">Transcription</keyword>
<dbReference type="InterPro" id="IPR010982">
    <property type="entry name" value="Lambda_DNA-bd_dom_sf"/>
</dbReference>
<dbReference type="SUPFAM" id="SSF47413">
    <property type="entry name" value="lambda repressor-like DNA-binding domains"/>
    <property type="match status" value="1"/>
</dbReference>
<dbReference type="OrthoDB" id="8770688at2"/>
<dbReference type="Pfam" id="PF13377">
    <property type="entry name" value="Peripla_BP_3"/>
    <property type="match status" value="1"/>
</dbReference>
<name>A0A157MNV8_9BORD</name>
<keyword evidence="1" id="KW-0805">Transcription regulation</keyword>
<keyword evidence="7" id="KW-1185">Reference proteome</keyword>
<evidence type="ECO:0000256" key="3">
    <source>
        <dbReference type="ARBA" id="ARBA00023163"/>
    </source>
</evidence>
<dbReference type="Gene3D" id="3.40.50.2300">
    <property type="match status" value="2"/>
</dbReference>
<evidence type="ECO:0000259" key="5">
    <source>
        <dbReference type="PROSITE" id="PS50932"/>
    </source>
</evidence>
<dbReference type="STRING" id="123899.SAMEA3906487_01124"/>
<dbReference type="SMART" id="SM00354">
    <property type="entry name" value="HTH_LACI"/>
    <property type="match status" value="1"/>
</dbReference>
<dbReference type="Gene3D" id="1.10.260.40">
    <property type="entry name" value="lambda repressor-like DNA-binding domains"/>
    <property type="match status" value="1"/>
</dbReference>
<dbReference type="InterPro" id="IPR046335">
    <property type="entry name" value="LacI/GalR-like_sensor"/>
</dbReference>
<feature type="region of interest" description="Disordered" evidence="4">
    <location>
        <begin position="328"/>
        <end position="347"/>
    </location>
</feature>
<keyword evidence="2" id="KW-0238">DNA-binding</keyword>
<dbReference type="Pfam" id="PF00356">
    <property type="entry name" value="LacI"/>
    <property type="match status" value="1"/>
</dbReference>
<dbReference type="RefSeq" id="WP_025514970.1">
    <property type="nucleotide sequence ID" value="NZ_CP016340.1"/>
</dbReference>
<dbReference type="KEGG" id="btrm:SAMEA390648701124"/>
<dbReference type="PANTHER" id="PTHR30146:SF138">
    <property type="entry name" value="TRANSCRIPTIONAL REGULATORY PROTEIN"/>
    <property type="match status" value="1"/>
</dbReference>
<reference evidence="6 7" key="1">
    <citation type="submission" date="2016-04" db="EMBL/GenBank/DDBJ databases">
        <authorList>
            <consortium name="Pathogen Informatics"/>
        </authorList>
    </citation>
    <scope>NUCLEOTIDE SEQUENCE [LARGE SCALE GENOMIC DNA]</scope>
    <source>
        <strain evidence="6 7">H044680328</strain>
    </source>
</reference>
<dbReference type="PATRIC" id="fig|123899.6.peg.1102"/>
<dbReference type="PANTHER" id="PTHR30146">
    <property type="entry name" value="LACI-RELATED TRANSCRIPTIONAL REPRESSOR"/>
    <property type="match status" value="1"/>
</dbReference>
<dbReference type="InterPro" id="IPR028082">
    <property type="entry name" value="Peripla_BP_I"/>
</dbReference>
<evidence type="ECO:0000256" key="1">
    <source>
        <dbReference type="ARBA" id="ARBA00023015"/>
    </source>
</evidence>
<dbReference type="CDD" id="cd01392">
    <property type="entry name" value="HTH_LacI"/>
    <property type="match status" value="1"/>
</dbReference>
<dbReference type="Proteomes" id="UP000076825">
    <property type="component" value="Chromosome 1"/>
</dbReference>
<organism evidence="6 7">
    <name type="scientific">Bordetella trematum</name>
    <dbReference type="NCBI Taxonomy" id="123899"/>
    <lineage>
        <taxon>Bacteria</taxon>
        <taxon>Pseudomonadati</taxon>
        <taxon>Pseudomonadota</taxon>
        <taxon>Betaproteobacteria</taxon>
        <taxon>Burkholderiales</taxon>
        <taxon>Alcaligenaceae</taxon>
        <taxon>Bordetella</taxon>
    </lineage>
</organism>
<evidence type="ECO:0000313" key="6">
    <source>
        <dbReference type="EMBL" id="SAI68178.1"/>
    </source>
</evidence>
<dbReference type="GO" id="GO:0003700">
    <property type="term" value="F:DNA-binding transcription factor activity"/>
    <property type="evidence" value="ECO:0007669"/>
    <property type="project" value="TreeGrafter"/>
</dbReference>
<dbReference type="AlphaFoldDB" id="A0A157MNV8"/>
<dbReference type="GO" id="GO:0000976">
    <property type="term" value="F:transcription cis-regulatory region binding"/>
    <property type="evidence" value="ECO:0007669"/>
    <property type="project" value="TreeGrafter"/>
</dbReference>
<sequence>MKSKVDHPIRLSIVEIARKAGVSSATVSRAFNRPELLKTSTLAHVEKIAGEHGFRPNRVGRSLRQGSTRTLGLLLPTLKNPVFADCFEGACRQAQHAGYSVMVATSNYSPRDEMSGLKALIDHQVDGLILTLGAAITGTLQRLLQDSGVPYILVYSAIEGVPSVGIDDHRAGQDLIDLLVGLGHRRIAFASGPLRSSDRAVRRLLGARQAAQRHGLPELGHLLMREHTHADARVVKQALQAGSPPSALICSNDMLALSLIARCRQLGLRVPRDVSVCGVDGITFGTMSDPPLTTVVQPSEEIGRSACQSLLMHLRDQRGMHSTRVAHHISPGGTVRPLSPPDSGGFP</sequence>
<dbReference type="eggNOG" id="COG1609">
    <property type="taxonomic scope" value="Bacteria"/>
</dbReference>
<feature type="domain" description="HTH lacI-type" evidence="5">
    <location>
        <begin position="11"/>
        <end position="65"/>
    </location>
</feature>
<evidence type="ECO:0000256" key="4">
    <source>
        <dbReference type="SAM" id="MobiDB-lite"/>
    </source>
</evidence>
<dbReference type="EMBL" id="LT546645">
    <property type="protein sequence ID" value="SAI68178.1"/>
    <property type="molecule type" value="Genomic_DNA"/>
</dbReference>
<gene>
    <name evidence="6" type="primary">cytR</name>
    <name evidence="6" type="ORF">SAMEA3906487_01124</name>
</gene>
<accession>A0A157MNV8</accession>
<protein>
    <submittedName>
        <fullName evidence="6">LacI family transcriptional regulator</fullName>
    </submittedName>
</protein>
<dbReference type="SUPFAM" id="SSF53822">
    <property type="entry name" value="Periplasmic binding protein-like I"/>
    <property type="match status" value="1"/>
</dbReference>
<dbReference type="InterPro" id="IPR000843">
    <property type="entry name" value="HTH_LacI"/>
</dbReference>